<evidence type="ECO:0000259" key="1">
    <source>
        <dbReference type="PROSITE" id="PS50878"/>
    </source>
</evidence>
<name>A0A9J7YP44_CYPCA</name>
<proteinExistence type="predicted"/>
<dbReference type="GeneTree" id="ENSGT01150000286946"/>
<organism evidence="2 3">
    <name type="scientific">Cyprinus carpio carpio</name>
    <dbReference type="NCBI Taxonomy" id="630221"/>
    <lineage>
        <taxon>Eukaryota</taxon>
        <taxon>Metazoa</taxon>
        <taxon>Chordata</taxon>
        <taxon>Craniata</taxon>
        <taxon>Vertebrata</taxon>
        <taxon>Euteleostomi</taxon>
        <taxon>Actinopterygii</taxon>
        <taxon>Neopterygii</taxon>
        <taxon>Teleostei</taxon>
        <taxon>Ostariophysi</taxon>
        <taxon>Cypriniformes</taxon>
        <taxon>Cyprinidae</taxon>
        <taxon>Cyprininae</taxon>
        <taxon>Cyprinus</taxon>
    </lineage>
</organism>
<dbReference type="Gene3D" id="3.60.10.10">
    <property type="entry name" value="Endonuclease/exonuclease/phosphatase"/>
    <property type="match status" value="1"/>
</dbReference>
<dbReference type="Proteomes" id="UP001108240">
    <property type="component" value="Unplaced"/>
</dbReference>
<dbReference type="OMA" id="TIHICER"/>
<dbReference type="Pfam" id="PF00078">
    <property type="entry name" value="RVT_1"/>
    <property type="match status" value="1"/>
</dbReference>
<keyword evidence="3" id="KW-1185">Reference proteome</keyword>
<evidence type="ECO:0000313" key="3">
    <source>
        <dbReference type="Proteomes" id="UP001108240"/>
    </source>
</evidence>
<dbReference type="InterPro" id="IPR005135">
    <property type="entry name" value="Endo/exonuclease/phosphatase"/>
</dbReference>
<sequence length="894" mass="104039">MIQKLEIMSLNVNGLGNAIKRARGMTKIKKENKHVIFLQETHLSPQEHEKLKKFGYEKIYHSSYVHSHKRGVAILISKSLKFDIYKEIKDKEGHYVIVKGKAESTKLTLVCIYAPPNSDRHFFKDLFDVISLESEGICICGGDLNVILNYNLDTTSQIRNKKAIGKFVSTTLKETGLVDVWRLLHPTQRDYTHYSVPHSVHTQIDYFLMQKETCYRVLDCKIGVADISDHNAIFLTIQIDSTPKNSVWRLNVGILNNEKIVNDIKQEIDTFLRENDNGEVDPLILWDALKAVLRGKLIAITAQLKRVRKEKYEKLITEVKIQIEELLNQEIEKKARYVKQSYYELGPKSAKLLARRLRKQQTDTAIHKIKNPISQKIETKPEEIEKIFREYYQKLHSQDETVNKRYIRNFLYSLDLPSIGKIQNKTITKEISLEELNKALGKMKTNKTPGGDGFPVEWYRKFCDNLNPILLRSFNWTIKEGRIPPSWKEAIVSLIPKEGKDRDDCVNYRPISILNVDYKLYTSIIAKRLESFVTELIDEDQCGFIPARQTQDNIIRTLHILGKINRDKSSAALISLDAEKAFDRVGWEFLYQTLERFGFNQDSIKIIRVIYQEPTARIKVNGSLTDRFYLSRGTRQGCCLSPILFALYIEPLAQAIRQEEGIKGITMGQMEHKIGLFADDVMLYLQDLDTSLPKLLEVIEQFHVCSGYKLNITKTQIIHFNYCLGEEIKNKLNINWKSKTLKYLGVIITKNPELLYKANYKPINNNIKKDLERWSTYPLDFSSRINVIKMNILPRLLYLFQSLPVEIPLQQFAKWDKMVSRFIWGGKRPRIRLSTLHLPKEKGGMALPNLKLYFQAAQLRPLCLWCDNSYIARWKILRLLYQFIMFKPCWGRKA</sequence>
<reference evidence="2" key="1">
    <citation type="submission" date="2025-08" db="UniProtKB">
        <authorList>
            <consortium name="Ensembl"/>
        </authorList>
    </citation>
    <scope>IDENTIFICATION</scope>
</reference>
<dbReference type="SUPFAM" id="SSF56672">
    <property type="entry name" value="DNA/RNA polymerases"/>
    <property type="match status" value="1"/>
</dbReference>
<dbReference type="CDD" id="cd09076">
    <property type="entry name" value="L1-EN"/>
    <property type="match status" value="1"/>
</dbReference>
<dbReference type="GO" id="GO:0003824">
    <property type="term" value="F:catalytic activity"/>
    <property type="evidence" value="ECO:0007669"/>
    <property type="project" value="InterPro"/>
</dbReference>
<protein>
    <recommendedName>
        <fullName evidence="1">Reverse transcriptase domain-containing protein</fullName>
    </recommendedName>
</protein>
<dbReference type="PANTHER" id="PTHR31635:SF196">
    <property type="entry name" value="REVERSE TRANSCRIPTASE DOMAIN-CONTAINING PROTEIN-RELATED"/>
    <property type="match status" value="1"/>
</dbReference>
<dbReference type="PANTHER" id="PTHR31635">
    <property type="entry name" value="REVERSE TRANSCRIPTASE DOMAIN-CONTAINING PROTEIN-RELATED"/>
    <property type="match status" value="1"/>
</dbReference>
<accession>A0A9J7YP44</accession>
<dbReference type="CDD" id="cd01650">
    <property type="entry name" value="RT_nLTR_like"/>
    <property type="match status" value="1"/>
</dbReference>
<dbReference type="InterPro" id="IPR000477">
    <property type="entry name" value="RT_dom"/>
</dbReference>
<feature type="domain" description="Reverse transcriptase" evidence="1">
    <location>
        <begin position="476"/>
        <end position="748"/>
    </location>
</feature>
<dbReference type="InterPro" id="IPR036691">
    <property type="entry name" value="Endo/exonu/phosph_ase_sf"/>
</dbReference>
<dbReference type="Ensembl" id="ENSCCRT00000175314.1">
    <property type="protein sequence ID" value="ENSCCRP00000120991.1"/>
    <property type="gene ID" value="ENSCCRG00000079023.1"/>
</dbReference>
<reference evidence="2" key="2">
    <citation type="submission" date="2025-09" db="UniProtKB">
        <authorList>
            <consortium name="Ensembl"/>
        </authorList>
    </citation>
    <scope>IDENTIFICATION</scope>
</reference>
<dbReference type="Pfam" id="PF03372">
    <property type="entry name" value="Exo_endo_phos"/>
    <property type="match status" value="1"/>
</dbReference>
<dbReference type="SUPFAM" id="SSF56219">
    <property type="entry name" value="DNase I-like"/>
    <property type="match status" value="1"/>
</dbReference>
<evidence type="ECO:0000313" key="2">
    <source>
        <dbReference type="Ensembl" id="ENSCCRP00000120991.1"/>
    </source>
</evidence>
<dbReference type="InterPro" id="IPR043502">
    <property type="entry name" value="DNA/RNA_pol_sf"/>
</dbReference>
<dbReference type="PROSITE" id="PS50878">
    <property type="entry name" value="RT_POL"/>
    <property type="match status" value="1"/>
</dbReference>
<dbReference type="AlphaFoldDB" id="A0A9J7YP44"/>